<organism evidence="2 3">
    <name type="scientific">Desmophyllum pertusum</name>
    <dbReference type="NCBI Taxonomy" id="174260"/>
    <lineage>
        <taxon>Eukaryota</taxon>
        <taxon>Metazoa</taxon>
        <taxon>Cnidaria</taxon>
        <taxon>Anthozoa</taxon>
        <taxon>Hexacorallia</taxon>
        <taxon>Scleractinia</taxon>
        <taxon>Caryophylliina</taxon>
        <taxon>Caryophylliidae</taxon>
        <taxon>Desmophyllum</taxon>
    </lineage>
</organism>
<dbReference type="OrthoDB" id="5956629at2759"/>
<protein>
    <submittedName>
        <fullName evidence="2">Uncharacterized protein</fullName>
    </submittedName>
</protein>
<name>A0A9W9YX71_9CNID</name>
<proteinExistence type="predicted"/>
<evidence type="ECO:0000256" key="1">
    <source>
        <dbReference type="SAM" id="SignalP"/>
    </source>
</evidence>
<keyword evidence="3" id="KW-1185">Reference proteome</keyword>
<keyword evidence="1" id="KW-0732">Signal</keyword>
<feature type="chain" id="PRO_5040726027" evidence="1">
    <location>
        <begin position="23"/>
        <end position="122"/>
    </location>
</feature>
<sequence length="122" mass="13761">MKNWKYFAMFIVLVLGFTPCCATNKQCLWAIDAVEKVNLSKVASIIVPGGQYFLRIRVKCDDMINSEMVRSLVLTGVNPLVNIESESFGLKPSQGQEIFNPNLIIIGRNGKPGKLWMSFKKY</sequence>
<evidence type="ECO:0000313" key="3">
    <source>
        <dbReference type="Proteomes" id="UP001163046"/>
    </source>
</evidence>
<dbReference type="EMBL" id="MU826852">
    <property type="protein sequence ID" value="KAJ7371020.1"/>
    <property type="molecule type" value="Genomic_DNA"/>
</dbReference>
<reference evidence="2" key="1">
    <citation type="submission" date="2023-01" db="EMBL/GenBank/DDBJ databases">
        <title>Genome assembly of the deep-sea coral Lophelia pertusa.</title>
        <authorList>
            <person name="Herrera S."/>
            <person name="Cordes E."/>
        </authorList>
    </citation>
    <scope>NUCLEOTIDE SEQUENCE</scope>
    <source>
        <strain evidence="2">USNM1676648</strain>
        <tissue evidence="2">Polyp</tissue>
    </source>
</reference>
<accession>A0A9W9YX71</accession>
<gene>
    <name evidence="2" type="ORF">OS493_028177</name>
</gene>
<evidence type="ECO:0000313" key="2">
    <source>
        <dbReference type="EMBL" id="KAJ7371020.1"/>
    </source>
</evidence>
<feature type="signal peptide" evidence="1">
    <location>
        <begin position="1"/>
        <end position="22"/>
    </location>
</feature>
<dbReference type="Proteomes" id="UP001163046">
    <property type="component" value="Unassembled WGS sequence"/>
</dbReference>
<dbReference type="AlphaFoldDB" id="A0A9W9YX71"/>
<comment type="caution">
    <text evidence="2">The sequence shown here is derived from an EMBL/GenBank/DDBJ whole genome shotgun (WGS) entry which is preliminary data.</text>
</comment>